<keyword evidence="3" id="KW-1185">Reference proteome</keyword>
<feature type="region of interest" description="Disordered" evidence="1">
    <location>
        <begin position="487"/>
        <end position="526"/>
    </location>
</feature>
<proteinExistence type="predicted"/>
<gene>
    <name evidence="2" type="ORF">BKA59DRAFT_488036</name>
</gene>
<protein>
    <recommendedName>
        <fullName evidence="4">C2H2-type domain-containing protein</fullName>
    </recommendedName>
</protein>
<feature type="compositionally biased region" description="Basic and acidic residues" evidence="1">
    <location>
        <begin position="1"/>
        <end position="18"/>
    </location>
</feature>
<feature type="compositionally biased region" description="Basic and acidic residues" evidence="1">
    <location>
        <begin position="256"/>
        <end position="271"/>
    </location>
</feature>
<dbReference type="PANTHER" id="PTHR38166:SF1">
    <property type="entry name" value="C2H2-TYPE DOMAIN-CONTAINING PROTEIN"/>
    <property type="match status" value="1"/>
</dbReference>
<feature type="compositionally biased region" description="Low complexity" evidence="1">
    <location>
        <begin position="134"/>
        <end position="163"/>
    </location>
</feature>
<feature type="compositionally biased region" description="Polar residues" evidence="1">
    <location>
        <begin position="517"/>
        <end position="526"/>
    </location>
</feature>
<feature type="compositionally biased region" description="Polar residues" evidence="1">
    <location>
        <begin position="237"/>
        <end position="250"/>
    </location>
</feature>
<dbReference type="EMBL" id="JAGPXF010000008">
    <property type="protein sequence ID" value="KAH7233370.1"/>
    <property type="molecule type" value="Genomic_DNA"/>
</dbReference>
<feature type="compositionally biased region" description="Low complexity" evidence="1">
    <location>
        <begin position="500"/>
        <end position="509"/>
    </location>
</feature>
<feature type="region of interest" description="Disordered" evidence="1">
    <location>
        <begin position="128"/>
        <end position="179"/>
    </location>
</feature>
<feature type="region of interest" description="Disordered" evidence="1">
    <location>
        <begin position="1"/>
        <end position="46"/>
    </location>
</feature>
<organism evidence="2 3">
    <name type="scientific">Fusarium tricinctum</name>
    <dbReference type="NCBI Taxonomy" id="61284"/>
    <lineage>
        <taxon>Eukaryota</taxon>
        <taxon>Fungi</taxon>
        <taxon>Dikarya</taxon>
        <taxon>Ascomycota</taxon>
        <taxon>Pezizomycotina</taxon>
        <taxon>Sordariomycetes</taxon>
        <taxon>Hypocreomycetidae</taxon>
        <taxon>Hypocreales</taxon>
        <taxon>Nectriaceae</taxon>
        <taxon>Fusarium</taxon>
        <taxon>Fusarium tricinctum species complex</taxon>
    </lineage>
</organism>
<evidence type="ECO:0008006" key="4">
    <source>
        <dbReference type="Google" id="ProtNLM"/>
    </source>
</evidence>
<comment type="caution">
    <text evidence="2">The sequence shown here is derived from an EMBL/GenBank/DDBJ whole genome shotgun (WGS) entry which is preliminary data.</text>
</comment>
<dbReference type="Proteomes" id="UP000813427">
    <property type="component" value="Unassembled WGS sequence"/>
</dbReference>
<sequence>MVRSLGDESQHDGIGRWFDDDEETVQSPQQVHTEEEQEAQKQPLDVNSPKEIIEWVNNRNQVAEWRLLNAVIDVPTQSSVPSLNRTEETMSFSTRSIHEATEFGPRREMGTLHIENCEMDLIHSHLAPARNESSDSSSHISWTSSPASSNYPSPGTAATSPPTHEYEPDGSVASMDDYPENFQYSTAPYILVESPSPYEPDQQTSYSDGGSPAYEEEYDNDESSQTNTTREERPPSEISTSCGTTESTGVLQYKDQPNKRGAEDDGNEHRITAGSKRSKRHEGTHLRLACPFYKFDPVRYRRCHAHVLTRNSYVKQHLFRSHMQPIHCDICLSIWPDEEKLREHRRAQQCVKRAYIAPEGITPDQKRKLQSRLGSKNKSESDQWFELYAILFPDSKKPKSAYLDGELSEDVESLREFIERRGTDIMMSRLVDSSVLQQAGVDSHQLQQHVQNALTSMFDGWHSQRKEMGGETSDGRGKRLKSTHGEFLAIEDQGCRRTDTASTGTSQTTEIEDQVDEQTTPATSTT</sequence>
<dbReference type="AlphaFoldDB" id="A0A8K0W636"/>
<dbReference type="OrthoDB" id="3521097at2759"/>
<feature type="region of interest" description="Disordered" evidence="1">
    <location>
        <begin position="192"/>
        <end position="280"/>
    </location>
</feature>
<evidence type="ECO:0000313" key="3">
    <source>
        <dbReference type="Proteomes" id="UP000813427"/>
    </source>
</evidence>
<dbReference type="PANTHER" id="PTHR38166">
    <property type="entry name" value="C2H2-TYPE DOMAIN-CONTAINING PROTEIN-RELATED"/>
    <property type="match status" value="1"/>
</dbReference>
<evidence type="ECO:0000313" key="2">
    <source>
        <dbReference type="EMBL" id="KAH7233370.1"/>
    </source>
</evidence>
<accession>A0A8K0W636</accession>
<evidence type="ECO:0000256" key="1">
    <source>
        <dbReference type="SAM" id="MobiDB-lite"/>
    </source>
</evidence>
<reference evidence="2" key="1">
    <citation type="journal article" date="2021" name="Nat. Commun.">
        <title>Genetic determinants of endophytism in the Arabidopsis root mycobiome.</title>
        <authorList>
            <person name="Mesny F."/>
            <person name="Miyauchi S."/>
            <person name="Thiergart T."/>
            <person name="Pickel B."/>
            <person name="Atanasova L."/>
            <person name="Karlsson M."/>
            <person name="Huettel B."/>
            <person name="Barry K.W."/>
            <person name="Haridas S."/>
            <person name="Chen C."/>
            <person name="Bauer D."/>
            <person name="Andreopoulos W."/>
            <person name="Pangilinan J."/>
            <person name="LaButti K."/>
            <person name="Riley R."/>
            <person name="Lipzen A."/>
            <person name="Clum A."/>
            <person name="Drula E."/>
            <person name="Henrissat B."/>
            <person name="Kohler A."/>
            <person name="Grigoriev I.V."/>
            <person name="Martin F.M."/>
            <person name="Hacquard S."/>
        </authorList>
    </citation>
    <scope>NUCLEOTIDE SEQUENCE</scope>
    <source>
        <strain evidence="2">MPI-SDFR-AT-0068</strain>
    </source>
</reference>
<name>A0A8K0W636_9HYPO</name>